<feature type="transmembrane region" description="Helical" evidence="1">
    <location>
        <begin position="12"/>
        <end position="30"/>
    </location>
</feature>
<protein>
    <submittedName>
        <fullName evidence="2">Uncharacterized protein</fullName>
    </submittedName>
</protein>
<keyword evidence="1" id="KW-0812">Transmembrane</keyword>
<proteinExistence type="predicted"/>
<dbReference type="HOGENOM" id="CLU_2734424_0_0_9"/>
<keyword evidence="1" id="KW-0472">Membrane</keyword>
<name>I0JRP4_HALH3</name>
<dbReference type="Proteomes" id="UP000007397">
    <property type="component" value="Chromosome"/>
</dbReference>
<evidence type="ECO:0000313" key="2">
    <source>
        <dbReference type="EMBL" id="CCG46815.1"/>
    </source>
</evidence>
<dbReference type="RefSeq" id="WP_014644700.1">
    <property type="nucleotide sequence ID" value="NC_017668.1"/>
</dbReference>
<feature type="transmembrane region" description="Helical" evidence="1">
    <location>
        <begin position="42"/>
        <end position="61"/>
    </location>
</feature>
<dbReference type="KEGG" id="hhd:HBHAL_4475"/>
<dbReference type="STRING" id="866895.HBHAL_4475"/>
<evidence type="ECO:0000313" key="3">
    <source>
        <dbReference type="Proteomes" id="UP000007397"/>
    </source>
</evidence>
<sequence length="71" mass="8000">MRRFFIELSAILLIYAAGSLLDLSWLQFYYSNEYSPEDGKSIHVGGSILPIILGIVVYFIAAKMILKKSNT</sequence>
<accession>I0JRP4</accession>
<reference evidence="2 3" key="1">
    <citation type="journal article" date="2013" name="Environ. Microbiol.">
        <title>Chloride and organic osmolytes: a hybrid strategy to cope with elevated salinities by the moderately halophilic, chloride-dependent bacterium Halobacillus halophilus.</title>
        <authorList>
            <person name="Saum S.H."/>
            <person name="Pfeiffer F."/>
            <person name="Palm P."/>
            <person name="Rampp M."/>
            <person name="Schuster S.C."/>
            <person name="Muller V."/>
            <person name="Oesterhelt D."/>
        </authorList>
    </citation>
    <scope>NUCLEOTIDE SEQUENCE [LARGE SCALE GENOMIC DNA]</scope>
    <source>
        <strain evidence="3">ATCC 35676 / DSM 2266 / JCM 20832 / KCTC 3685 / LMG 17431 / NBRC 102448 / NCIMB 2269</strain>
    </source>
</reference>
<evidence type="ECO:0000256" key="1">
    <source>
        <dbReference type="SAM" id="Phobius"/>
    </source>
</evidence>
<dbReference type="EMBL" id="HE717023">
    <property type="protein sequence ID" value="CCG46815.1"/>
    <property type="molecule type" value="Genomic_DNA"/>
</dbReference>
<dbReference type="AlphaFoldDB" id="I0JRP4"/>
<dbReference type="PATRIC" id="fig|866895.3.peg.3509"/>
<keyword evidence="3" id="KW-1185">Reference proteome</keyword>
<keyword evidence="1" id="KW-1133">Transmembrane helix</keyword>
<gene>
    <name evidence="2" type="ordered locus">HBHAL_4475</name>
</gene>
<organism evidence="2 3">
    <name type="scientific">Halobacillus halophilus (strain ATCC 35676 / DSM 2266 / JCM 20832 / KCTC 3685 / LMG 17431 / NBRC 102448 / NCIMB 2269)</name>
    <name type="common">Sporosarcina halophila</name>
    <dbReference type="NCBI Taxonomy" id="866895"/>
    <lineage>
        <taxon>Bacteria</taxon>
        <taxon>Bacillati</taxon>
        <taxon>Bacillota</taxon>
        <taxon>Bacilli</taxon>
        <taxon>Bacillales</taxon>
        <taxon>Bacillaceae</taxon>
        <taxon>Halobacillus</taxon>
    </lineage>
</organism>